<organism evidence="1 2">
    <name type="scientific">Allohahella marinimesophila</name>
    <dbReference type="NCBI Taxonomy" id="1054972"/>
    <lineage>
        <taxon>Bacteria</taxon>
        <taxon>Pseudomonadati</taxon>
        <taxon>Pseudomonadota</taxon>
        <taxon>Gammaproteobacteria</taxon>
        <taxon>Oceanospirillales</taxon>
        <taxon>Hahellaceae</taxon>
        <taxon>Allohahella</taxon>
    </lineage>
</organism>
<evidence type="ECO:0000313" key="1">
    <source>
        <dbReference type="EMBL" id="GAA3979869.1"/>
    </source>
</evidence>
<reference evidence="2" key="1">
    <citation type="journal article" date="2019" name="Int. J. Syst. Evol. Microbiol.">
        <title>The Global Catalogue of Microorganisms (GCM) 10K type strain sequencing project: providing services to taxonomists for standard genome sequencing and annotation.</title>
        <authorList>
            <consortium name="The Broad Institute Genomics Platform"/>
            <consortium name="The Broad Institute Genome Sequencing Center for Infectious Disease"/>
            <person name="Wu L."/>
            <person name="Ma J."/>
        </authorList>
    </citation>
    <scope>NUCLEOTIDE SEQUENCE [LARGE SCALE GENOMIC DNA]</scope>
    <source>
        <strain evidence="2">JCM 17555</strain>
    </source>
</reference>
<dbReference type="Proteomes" id="UP001501337">
    <property type="component" value="Unassembled WGS sequence"/>
</dbReference>
<dbReference type="EMBL" id="BAABBO010000024">
    <property type="protein sequence ID" value="GAA3979869.1"/>
    <property type="molecule type" value="Genomic_DNA"/>
</dbReference>
<protein>
    <recommendedName>
        <fullName evidence="3">DUF4253 domain-containing protein</fullName>
    </recommendedName>
</protein>
<evidence type="ECO:0000313" key="2">
    <source>
        <dbReference type="Proteomes" id="UP001501337"/>
    </source>
</evidence>
<keyword evidence="2" id="KW-1185">Reference proteome</keyword>
<dbReference type="InterPro" id="IPR054272">
    <property type="entry name" value="DUF7003"/>
</dbReference>
<name>A0ABP7QBP8_9GAMM</name>
<evidence type="ECO:0008006" key="3">
    <source>
        <dbReference type="Google" id="ProtNLM"/>
    </source>
</evidence>
<sequence length="244" mass="28334">MKWTSEKILETLDSCAEEFTFPVLDNGYVYLAATRMSIFGNESDWAIVIEVFGFSPRSGDPDVQIYTFSNNLYERDSSEKYVSEEAYRNYLENNPFNESRFIYPIDNSDWIDEEEQESLNLNGTCLLRSKEISFPLISDYEKSGIELEEDVPLTFEFCRFLAENYRELVLCTQEELRVSVLPSMELLFQLDDWEHPDISDGELPSSSEDFKNIANALEKGSFESFEASDKNNTHWRNWPEAGTL</sequence>
<dbReference type="RefSeq" id="WP_344809852.1">
    <property type="nucleotide sequence ID" value="NZ_BAABBO010000024.1"/>
</dbReference>
<gene>
    <name evidence="1" type="ORF">GCM10022278_40460</name>
</gene>
<dbReference type="Pfam" id="PF22535">
    <property type="entry name" value="DUF7003"/>
    <property type="match status" value="1"/>
</dbReference>
<comment type="caution">
    <text evidence="1">The sequence shown here is derived from an EMBL/GenBank/DDBJ whole genome shotgun (WGS) entry which is preliminary data.</text>
</comment>
<accession>A0ABP7QBP8</accession>
<proteinExistence type="predicted"/>